<evidence type="ECO:0000313" key="1">
    <source>
        <dbReference type="EMBL" id="OAD73851.1"/>
    </source>
</evidence>
<dbReference type="InterPro" id="IPR032675">
    <property type="entry name" value="LRR_dom_sf"/>
</dbReference>
<dbReference type="GO" id="GO:0031146">
    <property type="term" value="P:SCF-dependent proteasomal ubiquitin-dependent protein catabolic process"/>
    <property type="evidence" value="ECO:0007669"/>
    <property type="project" value="TreeGrafter"/>
</dbReference>
<dbReference type="EMBL" id="KV440980">
    <property type="protein sequence ID" value="OAD73851.1"/>
    <property type="molecule type" value="Genomic_DNA"/>
</dbReference>
<dbReference type="AlphaFoldDB" id="A0A163AJ57"/>
<accession>A0A163AJ57</accession>
<dbReference type="VEuPathDB" id="FungiDB:PHYBLDRAFT_181389"/>
<sequence length="381" mass="43272">MQSIPTHLALCLPEIVSHVISFLDDHQSETTSKYAGRLASMSVNRLWHDCTMRAVWRKVEFDDTKEEVMALQKFASVFSNEYTEQDIFDSSDPTTHDKTKDRPRETAQINQIINTSHVIHIDDHVLNDLSPISHVPMYRTTLQSLSLRKIKYKTIDVPLEKIARHATQLSHLDVYICDYFTNTALSAFLCHRRLTYLSLAGCYRITDEAILKVAETCPLLEHLDMRACGLISDVSVSAIALSCPGLRHLNVGRIRERHRITHKSISLIARHTRAVVLGLAGCDIDDDCMLLLAQLRGSLLERVSVNNCPRLTNATLHAYVQYCPSLSVFEMKECHQVDDWEAVAKLVQRKVLLTLCDQQNMACTAWARRRGHALEVKAPMK</sequence>
<dbReference type="Gene3D" id="3.80.10.10">
    <property type="entry name" value="Ribonuclease Inhibitor"/>
    <property type="match status" value="2"/>
</dbReference>
<dbReference type="SMART" id="SM00367">
    <property type="entry name" value="LRR_CC"/>
    <property type="match status" value="6"/>
</dbReference>
<proteinExistence type="predicted"/>
<evidence type="ECO:0000313" key="2">
    <source>
        <dbReference type="Proteomes" id="UP000077315"/>
    </source>
</evidence>
<reference evidence="2" key="1">
    <citation type="submission" date="2015-06" db="EMBL/GenBank/DDBJ databases">
        <title>Expansion of signal transduction pathways in fungi by whole-genome duplication.</title>
        <authorList>
            <consortium name="DOE Joint Genome Institute"/>
            <person name="Corrochano L.M."/>
            <person name="Kuo A."/>
            <person name="Marcet-Houben M."/>
            <person name="Polaino S."/>
            <person name="Salamov A."/>
            <person name="Villalobos J.M."/>
            <person name="Alvarez M.I."/>
            <person name="Avalos J."/>
            <person name="Benito E.P."/>
            <person name="Benoit I."/>
            <person name="Burger G."/>
            <person name="Camino L.P."/>
            <person name="Canovas D."/>
            <person name="Cerda-Olmedo E."/>
            <person name="Cheng J.-F."/>
            <person name="Dominguez A."/>
            <person name="Elias M."/>
            <person name="Eslava A.P."/>
            <person name="Glaser F."/>
            <person name="Grimwood J."/>
            <person name="Gutierrez G."/>
            <person name="Heitman J."/>
            <person name="Henrissat B."/>
            <person name="Iturriaga E.A."/>
            <person name="Lang B.F."/>
            <person name="Lavin J.L."/>
            <person name="Lee S."/>
            <person name="Li W."/>
            <person name="Lindquist E."/>
            <person name="Lopez-Garcia S."/>
            <person name="Luque E.M."/>
            <person name="Marcos A.T."/>
            <person name="Martin J."/>
            <person name="McCluskey K."/>
            <person name="Medina H.R."/>
            <person name="Miralles-Duran A."/>
            <person name="Miyazaki A."/>
            <person name="Munoz-Torres E."/>
            <person name="Oguiza J.A."/>
            <person name="Ohm R."/>
            <person name="Olmedo M."/>
            <person name="Orejas M."/>
            <person name="Ortiz-Castellanos L."/>
            <person name="Pisabarro A.G."/>
            <person name="Rodriguez-Romero J."/>
            <person name="Ruiz-Herrera J."/>
            <person name="Ruiz-Vazquez R."/>
            <person name="Sanz C."/>
            <person name="Schackwitz W."/>
            <person name="Schmutz J."/>
            <person name="Shahriari M."/>
            <person name="Shelest E."/>
            <person name="Silva-Franco F."/>
            <person name="Soanes D."/>
            <person name="Syed K."/>
            <person name="Tagua V.G."/>
            <person name="Talbot N.J."/>
            <person name="Thon M."/>
            <person name="De vries R.P."/>
            <person name="Wiebenga A."/>
            <person name="Yadav J.S."/>
            <person name="Braun E.L."/>
            <person name="Baker S."/>
            <person name="Garre V."/>
            <person name="Horwitz B."/>
            <person name="Torres-Martinez S."/>
            <person name="Idnurm A."/>
            <person name="Herrera-Estrella A."/>
            <person name="Gabaldon T."/>
            <person name="Grigoriev I.V."/>
        </authorList>
    </citation>
    <scope>NUCLEOTIDE SEQUENCE [LARGE SCALE GENOMIC DNA]</scope>
    <source>
        <strain evidence="2">NRRL 1555(-)</strain>
    </source>
</reference>
<dbReference type="OrthoDB" id="550575at2759"/>
<dbReference type="PANTHER" id="PTHR13318:SF95">
    <property type="entry name" value="F-BOX PROTEIN YLR352W"/>
    <property type="match status" value="1"/>
</dbReference>
<evidence type="ECO:0008006" key="3">
    <source>
        <dbReference type="Google" id="ProtNLM"/>
    </source>
</evidence>
<dbReference type="PANTHER" id="PTHR13318">
    <property type="entry name" value="PARTNER OF PAIRED, ISOFORM B-RELATED"/>
    <property type="match status" value="1"/>
</dbReference>
<dbReference type="RefSeq" id="XP_018291891.1">
    <property type="nucleotide sequence ID" value="XM_018438461.1"/>
</dbReference>
<dbReference type="Proteomes" id="UP000077315">
    <property type="component" value="Unassembled WGS sequence"/>
</dbReference>
<dbReference type="GO" id="GO:0019005">
    <property type="term" value="C:SCF ubiquitin ligase complex"/>
    <property type="evidence" value="ECO:0007669"/>
    <property type="project" value="TreeGrafter"/>
</dbReference>
<protein>
    <recommendedName>
        <fullName evidence="3">F-box domain-containing protein</fullName>
    </recommendedName>
</protein>
<keyword evidence="2" id="KW-1185">Reference proteome</keyword>
<dbReference type="SUPFAM" id="SSF52047">
    <property type="entry name" value="RNI-like"/>
    <property type="match status" value="2"/>
</dbReference>
<dbReference type="InParanoid" id="A0A163AJ57"/>
<dbReference type="GeneID" id="28999367"/>
<dbReference type="InterPro" id="IPR006553">
    <property type="entry name" value="Leu-rich_rpt_Cys-con_subtyp"/>
</dbReference>
<dbReference type="STRING" id="763407.A0A163AJ57"/>
<organism evidence="1 2">
    <name type="scientific">Phycomyces blakesleeanus (strain ATCC 8743b / DSM 1359 / FGSC 10004 / NBRC 33097 / NRRL 1555)</name>
    <dbReference type="NCBI Taxonomy" id="763407"/>
    <lineage>
        <taxon>Eukaryota</taxon>
        <taxon>Fungi</taxon>
        <taxon>Fungi incertae sedis</taxon>
        <taxon>Mucoromycota</taxon>
        <taxon>Mucoromycotina</taxon>
        <taxon>Mucoromycetes</taxon>
        <taxon>Mucorales</taxon>
        <taxon>Phycomycetaceae</taxon>
        <taxon>Phycomyces</taxon>
    </lineage>
</organism>
<name>A0A163AJ57_PHYB8</name>
<gene>
    <name evidence="1" type="ORF">PHYBLDRAFT_181389</name>
</gene>